<sequence>MPICCCASKEQCTSAQGRKSRCQIQLSLHAEYMFQEVDSPVKQPKSHNCSCKKADRSFKSTIILCIIRSTFATLDAVNYAV</sequence>
<reference evidence="1 2" key="1">
    <citation type="journal article" date="2020" name="G3 (Bethesda)">
        <title>Improved Reference Genome for Cyclotella cryptica CCMP332, a Model for Cell Wall Morphogenesis, Salinity Adaptation, and Lipid Production in Diatoms (Bacillariophyta).</title>
        <authorList>
            <person name="Roberts W.R."/>
            <person name="Downey K.M."/>
            <person name="Ruck E.C."/>
            <person name="Traller J.C."/>
            <person name="Alverson A.J."/>
        </authorList>
    </citation>
    <scope>NUCLEOTIDE SEQUENCE [LARGE SCALE GENOMIC DNA]</scope>
    <source>
        <strain evidence="1 2">CCMP332</strain>
    </source>
</reference>
<protein>
    <submittedName>
        <fullName evidence="1">Uncharacterized protein</fullName>
    </submittedName>
</protein>
<evidence type="ECO:0000313" key="1">
    <source>
        <dbReference type="EMBL" id="KAL3786010.1"/>
    </source>
</evidence>
<gene>
    <name evidence="1" type="ORF">HJC23_001407</name>
</gene>
<dbReference type="Proteomes" id="UP001516023">
    <property type="component" value="Unassembled WGS sequence"/>
</dbReference>
<dbReference type="AlphaFoldDB" id="A0ABD3PD11"/>
<name>A0ABD3PD11_9STRA</name>
<keyword evidence="2" id="KW-1185">Reference proteome</keyword>
<proteinExistence type="predicted"/>
<accession>A0ABD3PD11</accession>
<organism evidence="1 2">
    <name type="scientific">Cyclotella cryptica</name>
    <dbReference type="NCBI Taxonomy" id="29204"/>
    <lineage>
        <taxon>Eukaryota</taxon>
        <taxon>Sar</taxon>
        <taxon>Stramenopiles</taxon>
        <taxon>Ochrophyta</taxon>
        <taxon>Bacillariophyta</taxon>
        <taxon>Coscinodiscophyceae</taxon>
        <taxon>Thalassiosirophycidae</taxon>
        <taxon>Stephanodiscales</taxon>
        <taxon>Stephanodiscaceae</taxon>
        <taxon>Cyclotella</taxon>
    </lineage>
</organism>
<evidence type="ECO:0000313" key="2">
    <source>
        <dbReference type="Proteomes" id="UP001516023"/>
    </source>
</evidence>
<comment type="caution">
    <text evidence="1">The sequence shown here is derived from an EMBL/GenBank/DDBJ whole genome shotgun (WGS) entry which is preliminary data.</text>
</comment>
<dbReference type="EMBL" id="JABMIG020000204">
    <property type="protein sequence ID" value="KAL3786010.1"/>
    <property type="molecule type" value="Genomic_DNA"/>
</dbReference>